<dbReference type="EMBL" id="CP102734">
    <property type="protein sequence ID" value="UVD81828.1"/>
    <property type="molecule type" value="Genomic_DNA"/>
</dbReference>
<evidence type="ECO:0008006" key="4">
    <source>
        <dbReference type="Google" id="ProtNLM"/>
    </source>
</evidence>
<protein>
    <recommendedName>
        <fullName evidence="4">DUF2726 domain-containing protein</fullName>
    </recommendedName>
</protein>
<keyword evidence="1" id="KW-1133">Transmembrane helix</keyword>
<keyword evidence="1" id="KW-0472">Membrane</keyword>
<gene>
    <name evidence="2" type="ORF">NV226_00740</name>
</gene>
<evidence type="ECO:0000313" key="3">
    <source>
        <dbReference type="Proteomes" id="UP001059252"/>
    </source>
</evidence>
<dbReference type="Proteomes" id="UP001059252">
    <property type="component" value="Chromosome"/>
</dbReference>
<sequence length="187" mass="22051">MLKLFLIIFSSILIVILLAVVIWRIYTNKKMDLDKGSMKLLSQKSVEKFHFFAMLNNLKLFINILIKNPHAKVKKSLIPAIIVTDKKIYILSEIIFSNNQEIINLNSENKYQEIEKLLSKYKVTFEIIFIKNNPNSMVKNSTNYPILTFEELGEKIKFESEKMKNNIDQLKWINFFKRNNLLSSDKK</sequence>
<reference evidence="2" key="1">
    <citation type="submission" date="2022-08" db="EMBL/GenBank/DDBJ databases">
        <title>Complete genome of Mycoplasma iguanae type strain 2327.</title>
        <authorList>
            <person name="Spergser J."/>
        </authorList>
    </citation>
    <scope>NUCLEOTIDE SEQUENCE</scope>
    <source>
        <strain evidence="2">2327</strain>
    </source>
</reference>
<accession>A0ABY5R8L0</accession>
<keyword evidence="3" id="KW-1185">Reference proteome</keyword>
<evidence type="ECO:0000313" key="2">
    <source>
        <dbReference type="EMBL" id="UVD81828.1"/>
    </source>
</evidence>
<organism evidence="2 3">
    <name type="scientific">Mycoplasma iguanae</name>
    <dbReference type="NCBI Taxonomy" id="292461"/>
    <lineage>
        <taxon>Bacteria</taxon>
        <taxon>Bacillati</taxon>
        <taxon>Mycoplasmatota</taxon>
        <taxon>Mollicutes</taxon>
        <taxon>Mycoplasmataceae</taxon>
        <taxon>Mycoplasma</taxon>
    </lineage>
</organism>
<keyword evidence="1" id="KW-0812">Transmembrane</keyword>
<feature type="transmembrane region" description="Helical" evidence="1">
    <location>
        <begin position="6"/>
        <end position="27"/>
    </location>
</feature>
<evidence type="ECO:0000256" key="1">
    <source>
        <dbReference type="SAM" id="Phobius"/>
    </source>
</evidence>
<name>A0ABY5R8L0_9MOLU</name>
<dbReference type="RefSeq" id="WP_258211002.1">
    <property type="nucleotide sequence ID" value="NZ_CP102734.1"/>
</dbReference>
<proteinExistence type="predicted"/>